<dbReference type="Pfam" id="PF12704">
    <property type="entry name" value="MacB_PCD"/>
    <property type="match status" value="1"/>
</dbReference>
<evidence type="ECO:0000259" key="9">
    <source>
        <dbReference type="Pfam" id="PF12704"/>
    </source>
</evidence>
<evidence type="ECO:0000256" key="2">
    <source>
        <dbReference type="ARBA" id="ARBA00022475"/>
    </source>
</evidence>
<evidence type="ECO:0000256" key="3">
    <source>
        <dbReference type="ARBA" id="ARBA00022692"/>
    </source>
</evidence>
<evidence type="ECO:0000256" key="7">
    <source>
        <dbReference type="SAM" id="Phobius"/>
    </source>
</evidence>
<protein>
    <submittedName>
        <fullName evidence="10">Multidrug ABC transporter substrate-binding protein</fullName>
    </submittedName>
</protein>
<dbReference type="PANTHER" id="PTHR30572:SF4">
    <property type="entry name" value="ABC TRANSPORTER PERMEASE YTRF"/>
    <property type="match status" value="1"/>
</dbReference>
<dbReference type="InterPro" id="IPR025857">
    <property type="entry name" value="MacB_PCD"/>
</dbReference>
<dbReference type="OrthoDB" id="9802264at2"/>
<dbReference type="Proteomes" id="UP000229757">
    <property type="component" value="Chromosome"/>
</dbReference>
<sequence length="403" mass="43452">MYLFLEALRSALRAIAASKLRSFLTSLGIIIGVASIIAVVSLVQGLEQSITQQFEGYGSNSLFIQQRRDNFGRLIGDLTDDDLIKLKAIEGIAAISPQTFLFEYSGLQYAGKEHAADIVGVMPEFAEMDNSYPEIGRFITSADANSRKKIAVIGPKVRDELNLPDNPIGEFLRYGPHWLKIVGVLESKGQMLGQDLDNYVYIPYPTALGIMGYQKQPFVMFVARVADVDRMAALTARVSQTLRRNHGLRQGDDDDFSIQSSDQVLASIGQVTRIITLVFGGIVGISLLVGGIGIMNIMLVSVTERTREVGICKALGATRADILLQFLLEAVIISLLGGVIGLAIGYGLGMGIANLIPDFPPSQVPLWSIAMALGFSSAVGIIFGLLPAAKAAGLDPIDALRYE</sequence>
<evidence type="ECO:0000256" key="6">
    <source>
        <dbReference type="ARBA" id="ARBA00038076"/>
    </source>
</evidence>
<keyword evidence="3 7" id="KW-0812">Transmembrane</keyword>
<proteinExistence type="inferred from homology"/>
<feature type="transmembrane region" description="Helical" evidence="7">
    <location>
        <begin position="274"/>
        <end position="301"/>
    </location>
</feature>
<dbReference type="InterPro" id="IPR003838">
    <property type="entry name" value="ABC3_permease_C"/>
</dbReference>
<feature type="transmembrane region" description="Helical" evidence="7">
    <location>
        <begin position="20"/>
        <end position="43"/>
    </location>
</feature>
<keyword evidence="4 7" id="KW-1133">Transmembrane helix</keyword>
<comment type="similarity">
    <text evidence="6">Belongs to the ABC-4 integral membrane protein family.</text>
</comment>
<evidence type="ECO:0000256" key="4">
    <source>
        <dbReference type="ARBA" id="ARBA00022989"/>
    </source>
</evidence>
<keyword evidence="5 7" id="KW-0472">Membrane</keyword>
<keyword evidence="2" id="KW-1003">Cell membrane</keyword>
<feature type="domain" description="MacB-like periplasmic core" evidence="9">
    <location>
        <begin position="22"/>
        <end position="240"/>
    </location>
</feature>
<gene>
    <name evidence="10" type="ORF">REIFOR_01274</name>
</gene>
<dbReference type="InterPro" id="IPR050250">
    <property type="entry name" value="Macrolide_Exporter_MacB"/>
</dbReference>
<feature type="domain" description="ABC3 transporter permease C-terminal" evidence="8">
    <location>
        <begin position="282"/>
        <end position="396"/>
    </location>
</feature>
<evidence type="ECO:0000259" key="8">
    <source>
        <dbReference type="Pfam" id="PF02687"/>
    </source>
</evidence>
<dbReference type="AlphaFoldDB" id="A0A2K8KNN8"/>
<name>A0A2K8KNN8_9GAMM</name>
<accession>A0A2K8KNN8</accession>
<evidence type="ECO:0000256" key="1">
    <source>
        <dbReference type="ARBA" id="ARBA00004651"/>
    </source>
</evidence>
<evidence type="ECO:0000313" key="10">
    <source>
        <dbReference type="EMBL" id="ATX76420.1"/>
    </source>
</evidence>
<organism evidence="10 11">
    <name type="scientific">Reinekea forsetii</name>
    <dbReference type="NCBI Taxonomy" id="1336806"/>
    <lineage>
        <taxon>Bacteria</taxon>
        <taxon>Pseudomonadati</taxon>
        <taxon>Pseudomonadota</taxon>
        <taxon>Gammaproteobacteria</taxon>
        <taxon>Oceanospirillales</taxon>
        <taxon>Saccharospirillaceae</taxon>
        <taxon>Reinekea</taxon>
    </lineage>
</organism>
<dbReference type="RefSeq" id="WP_100256760.1">
    <property type="nucleotide sequence ID" value="NZ_CP011797.1"/>
</dbReference>
<reference evidence="10 11" key="1">
    <citation type="journal article" date="2017" name="Environ. Microbiol.">
        <title>Genomic and physiological analyses of 'Reinekea forsetii' reveal a versatile opportunistic lifestyle during spring algae blooms.</title>
        <authorList>
            <person name="Avci B."/>
            <person name="Hahnke R.L."/>
            <person name="Chafee M."/>
            <person name="Fischer T."/>
            <person name="Gruber-Vodicka H."/>
            <person name="Tegetmeyer H.E."/>
            <person name="Harder J."/>
            <person name="Fuchs B.M."/>
            <person name="Amann R.I."/>
            <person name="Teeling H."/>
        </authorList>
    </citation>
    <scope>NUCLEOTIDE SEQUENCE [LARGE SCALE GENOMIC DNA]</scope>
    <source>
        <strain evidence="10 11">Hel1_31_D35</strain>
    </source>
</reference>
<comment type="subcellular location">
    <subcellularLocation>
        <location evidence="1">Cell membrane</location>
        <topology evidence="1">Multi-pass membrane protein</topology>
    </subcellularLocation>
</comment>
<dbReference type="GO" id="GO:0022857">
    <property type="term" value="F:transmembrane transporter activity"/>
    <property type="evidence" value="ECO:0007669"/>
    <property type="project" value="TreeGrafter"/>
</dbReference>
<evidence type="ECO:0000256" key="5">
    <source>
        <dbReference type="ARBA" id="ARBA00023136"/>
    </source>
</evidence>
<feature type="transmembrane region" description="Helical" evidence="7">
    <location>
        <begin position="366"/>
        <end position="386"/>
    </location>
</feature>
<evidence type="ECO:0000313" key="11">
    <source>
        <dbReference type="Proteomes" id="UP000229757"/>
    </source>
</evidence>
<keyword evidence="11" id="KW-1185">Reference proteome</keyword>
<dbReference type="PANTHER" id="PTHR30572">
    <property type="entry name" value="MEMBRANE COMPONENT OF TRANSPORTER-RELATED"/>
    <property type="match status" value="1"/>
</dbReference>
<dbReference type="GO" id="GO:0005886">
    <property type="term" value="C:plasma membrane"/>
    <property type="evidence" value="ECO:0007669"/>
    <property type="project" value="UniProtKB-SubCell"/>
</dbReference>
<dbReference type="Pfam" id="PF02687">
    <property type="entry name" value="FtsX"/>
    <property type="match status" value="1"/>
</dbReference>
<dbReference type="KEGG" id="rfo:REIFOR_01274"/>
<dbReference type="EMBL" id="CP011797">
    <property type="protein sequence ID" value="ATX76420.1"/>
    <property type="molecule type" value="Genomic_DNA"/>
</dbReference>
<feature type="transmembrane region" description="Helical" evidence="7">
    <location>
        <begin position="322"/>
        <end position="346"/>
    </location>
</feature>